<dbReference type="InterPro" id="IPR049278">
    <property type="entry name" value="MS_channel_C"/>
</dbReference>
<feature type="transmembrane region" description="Helical" evidence="7">
    <location>
        <begin position="20"/>
        <end position="43"/>
    </location>
</feature>
<dbReference type="Gene3D" id="2.30.30.60">
    <property type="match status" value="1"/>
</dbReference>
<dbReference type="Pfam" id="PF05552">
    <property type="entry name" value="MS_channel_1st_1"/>
    <property type="match status" value="1"/>
</dbReference>
<dbReference type="InterPro" id="IPR010920">
    <property type="entry name" value="LSM_dom_sf"/>
</dbReference>
<dbReference type="Pfam" id="PF21088">
    <property type="entry name" value="MS_channel_1st"/>
    <property type="match status" value="1"/>
</dbReference>
<keyword evidence="5 7" id="KW-1133">Transmembrane helix</keyword>
<dbReference type="SUPFAM" id="SSF82689">
    <property type="entry name" value="Mechanosensitive channel protein MscS (YggB), C-terminal domain"/>
    <property type="match status" value="1"/>
</dbReference>
<dbReference type="Pfam" id="PF00924">
    <property type="entry name" value="MS_channel_2nd"/>
    <property type="match status" value="1"/>
</dbReference>
<evidence type="ECO:0000256" key="7">
    <source>
        <dbReference type="SAM" id="Phobius"/>
    </source>
</evidence>
<dbReference type="SUPFAM" id="SSF50182">
    <property type="entry name" value="Sm-like ribonucleoproteins"/>
    <property type="match status" value="1"/>
</dbReference>
<dbReference type="AlphaFoldDB" id="A0A382WH94"/>
<accession>A0A382WH94</accession>
<dbReference type="InterPro" id="IPR011014">
    <property type="entry name" value="MscS_channel_TM-2"/>
</dbReference>
<comment type="similarity">
    <text evidence="2">Belongs to the MscS (TC 1.A.23) family.</text>
</comment>
<feature type="domain" description="Mechanosensitive ion channel MscS" evidence="8">
    <location>
        <begin position="104"/>
        <end position="170"/>
    </location>
</feature>
<dbReference type="InterPro" id="IPR023408">
    <property type="entry name" value="MscS_beta-dom_sf"/>
</dbReference>
<name>A0A382WH94_9ZZZZ</name>
<keyword evidence="6 7" id="KW-0472">Membrane</keyword>
<dbReference type="InterPro" id="IPR045275">
    <property type="entry name" value="MscS_archaea/bacteria_type"/>
</dbReference>
<organism evidence="11">
    <name type="scientific">marine metagenome</name>
    <dbReference type="NCBI Taxonomy" id="408172"/>
    <lineage>
        <taxon>unclassified sequences</taxon>
        <taxon>metagenomes</taxon>
        <taxon>ecological metagenomes</taxon>
    </lineage>
</organism>
<keyword evidence="3" id="KW-1003">Cell membrane</keyword>
<evidence type="ECO:0000259" key="8">
    <source>
        <dbReference type="Pfam" id="PF00924"/>
    </source>
</evidence>
<evidence type="ECO:0000256" key="2">
    <source>
        <dbReference type="ARBA" id="ARBA00008017"/>
    </source>
</evidence>
<feature type="domain" description="Mechanosensitive ion channel transmembrane helices 2/3" evidence="10">
    <location>
        <begin position="62"/>
        <end position="103"/>
    </location>
</feature>
<evidence type="ECO:0000259" key="9">
    <source>
        <dbReference type="Pfam" id="PF21082"/>
    </source>
</evidence>
<gene>
    <name evidence="11" type="ORF">METZ01_LOCUS410844</name>
</gene>
<evidence type="ECO:0000256" key="5">
    <source>
        <dbReference type="ARBA" id="ARBA00022989"/>
    </source>
</evidence>
<dbReference type="InterPro" id="IPR008910">
    <property type="entry name" value="MSC_TM_helix"/>
</dbReference>
<evidence type="ECO:0000256" key="6">
    <source>
        <dbReference type="ARBA" id="ARBA00023136"/>
    </source>
</evidence>
<reference evidence="11" key="1">
    <citation type="submission" date="2018-05" db="EMBL/GenBank/DDBJ databases">
        <authorList>
            <person name="Lanie J.A."/>
            <person name="Ng W.-L."/>
            <person name="Kazmierczak K.M."/>
            <person name="Andrzejewski T.M."/>
            <person name="Davidsen T.M."/>
            <person name="Wayne K.J."/>
            <person name="Tettelin H."/>
            <person name="Glass J.I."/>
            <person name="Rusch D."/>
            <person name="Podicherti R."/>
            <person name="Tsui H.-C.T."/>
            <person name="Winkler M.E."/>
        </authorList>
    </citation>
    <scope>NUCLEOTIDE SEQUENCE</scope>
</reference>
<dbReference type="Pfam" id="PF21082">
    <property type="entry name" value="MS_channel_3rd"/>
    <property type="match status" value="1"/>
</dbReference>
<evidence type="ECO:0000256" key="3">
    <source>
        <dbReference type="ARBA" id="ARBA00022475"/>
    </source>
</evidence>
<evidence type="ECO:0000313" key="11">
    <source>
        <dbReference type="EMBL" id="SVD57990.1"/>
    </source>
</evidence>
<evidence type="ECO:0008006" key="12">
    <source>
        <dbReference type="Google" id="ProtNLM"/>
    </source>
</evidence>
<feature type="transmembrane region" description="Helical" evidence="7">
    <location>
        <begin position="83"/>
        <end position="102"/>
    </location>
</feature>
<evidence type="ECO:0000259" key="10">
    <source>
        <dbReference type="Pfam" id="PF21088"/>
    </source>
</evidence>
<dbReference type="GO" id="GO:0008381">
    <property type="term" value="F:mechanosensitive monoatomic ion channel activity"/>
    <property type="evidence" value="ECO:0007669"/>
    <property type="project" value="InterPro"/>
</dbReference>
<dbReference type="InterPro" id="IPR011066">
    <property type="entry name" value="MscS_channel_C_sf"/>
</dbReference>
<protein>
    <recommendedName>
        <fullName evidence="12">Mechanosensitive ion channel protein MscS</fullName>
    </recommendedName>
</protein>
<feature type="non-terminal residue" evidence="11">
    <location>
        <position position="240"/>
    </location>
</feature>
<dbReference type="EMBL" id="UINC01159733">
    <property type="protein sequence ID" value="SVD57990.1"/>
    <property type="molecule type" value="Genomic_DNA"/>
</dbReference>
<proteinExistence type="inferred from homology"/>
<feature type="domain" description="Mechanosensitive ion channel MscS C-terminal" evidence="9">
    <location>
        <begin position="177"/>
        <end position="239"/>
    </location>
</feature>
<dbReference type="PANTHER" id="PTHR30221">
    <property type="entry name" value="SMALL-CONDUCTANCE MECHANOSENSITIVE CHANNEL"/>
    <property type="match status" value="1"/>
</dbReference>
<dbReference type="Gene3D" id="1.10.287.1260">
    <property type="match status" value="1"/>
</dbReference>
<keyword evidence="4 7" id="KW-0812">Transmembrane</keyword>
<evidence type="ECO:0000256" key="4">
    <source>
        <dbReference type="ARBA" id="ARBA00022692"/>
    </source>
</evidence>
<dbReference type="InterPro" id="IPR006685">
    <property type="entry name" value="MscS_channel_2nd"/>
</dbReference>
<dbReference type="PANTHER" id="PTHR30221:SF1">
    <property type="entry name" value="SMALL-CONDUCTANCE MECHANOSENSITIVE CHANNEL"/>
    <property type="match status" value="1"/>
</dbReference>
<dbReference type="GO" id="GO:0005886">
    <property type="term" value="C:plasma membrane"/>
    <property type="evidence" value="ECO:0007669"/>
    <property type="project" value="UniProtKB-SubCell"/>
</dbReference>
<feature type="transmembrane region" description="Helical" evidence="7">
    <location>
        <begin position="55"/>
        <end position="77"/>
    </location>
</feature>
<comment type="subcellular location">
    <subcellularLocation>
        <location evidence="1">Cell membrane</location>
        <topology evidence="1">Multi-pass membrane protein</topology>
    </subcellularLocation>
</comment>
<evidence type="ECO:0000256" key="1">
    <source>
        <dbReference type="ARBA" id="ARBA00004651"/>
    </source>
</evidence>
<dbReference type="SUPFAM" id="SSF82861">
    <property type="entry name" value="Mechanosensitive channel protein MscS (YggB), transmembrane region"/>
    <property type="match status" value="1"/>
</dbReference>
<sequence>MESLIDLQRLTGDYLWDLGVNIIVALMILVLGRLAANAISGLTRRLLQRSGLEEILVNFSTTITNALLTLVVIIAAVDRLGVDTTSLIALLGAAGIAVGLALKDSLGNFAAGIMLIVSRPFRTGDYVEVAGSAGSVEKISLFTTTLLTPDNREITVPNGAIYADTITNWSARDTRRIDLVIGISYEDNLATAKHVIETVLASEDRILEENPPLVAVLELADNSVNLAVRVWTKSTDYFAT</sequence>
<dbReference type="Gene3D" id="3.30.70.100">
    <property type="match status" value="1"/>
</dbReference>
<dbReference type="InterPro" id="IPR049142">
    <property type="entry name" value="MS_channel_1st"/>
</dbReference>